<feature type="signal peptide" evidence="1">
    <location>
        <begin position="1"/>
        <end position="20"/>
    </location>
</feature>
<accession>A0A0G0JRQ4</accession>
<proteinExistence type="predicted"/>
<evidence type="ECO:0000313" key="2">
    <source>
        <dbReference type="EMBL" id="KKQ70223.1"/>
    </source>
</evidence>
<sequence length="160" mass="17717">MKKIYWVVIFSLMLTSCAVKKFNAGYEGENGYKNEGGVSFLSPPESAKSLAEAELLVSQAQINKAIAEQIKKGSSQGVVPNNFIGVIHNINAKKTALIMNPFYGQTHLVPPGEHVIITGPTIPDNIFVLYTGNNNFETRKIYKKVHYFNSIKMDFGANVY</sequence>
<evidence type="ECO:0008006" key="4">
    <source>
        <dbReference type="Google" id="ProtNLM"/>
    </source>
</evidence>
<evidence type="ECO:0000256" key="1">
    <source>
        <dbReference type="SAM" id="SignalP"/>
    </source>
</evidence>
<feature type="chain" id="PRO_5002533023" description="Lipoprotein" evidence="1">
    <location>
        <begin position="21"/>
        <end position="160"/>
    </location>
</feature>
<dbReference type="EMBL" id="LBUU01000006">
    <property type="protein sequence ID" value="KKQ70223.1"/>
    <property type="molecule type" value="Genomic_DNA"/>
</dbReference>
<comment type="caution">
    <text evidence="2">The sequence shown here is derived from an EMBL/GenBank/DDBJ whole genome shotgun (WGS) entry which is preliminary data.</text>
</comment>
<reference evidence="2 3" key="1">
    <citation type="journal article" date="2015" name="Nature">
        <title>rRNA introns, odd ribosomes, and small enigmatic genomes across a large radiation of phyla.</title>
        <authorList>
            <person name="Brown C.T."/>
            <person name="Hug L.A."/>
            <person name="Thomas B.C."/>
            <person name="Sharon I."/>
            <person name="Castelle C.J."/>
            <person name="Singh A."/>
            <person name="Wilkins M.J."/>
            <person name="Williams K.H."/>
            <person name="Banfield J.F."/>
        </authorList>
    </citation>
    <scope>NUCLEOTIDE SEQUENCE [LARGE SCALE GENOMIC DNA]</scope>
</reference>
<dbReference type="Proteomes" id="UP000034022">
    <property type="component" value="Unassembled WGS sequence"/>
</dbReference>
<organism evidence="2 3">
    <name type="scientific">Candidatus Falkowbacteria bacterium GW2011_GWE1_38_31</name>
    <dbReference type="NCBI Taxonomy" id="1618638"/>
    <lineage>
        <taxon>Bacteria</taxon>
        <taxon>Candidatus Falkowiibacteriota</taxon>
    </lineage>
</organism>
<keyword evidence="1" id="KW-0732">Signal</keyword>
<evidence type="ECO:0000313" key="3">
    <source>
        <dbReference type="Proteomes" id="UP000034022"/>
    </source>
</evidence>
<dbReference type="AlphaFoldDB" id="A0A0G0JRQ4"/>
<name>A0A0G0JRQ4_9BACT</name>
<protein>
    <recommendedName>
        <fullName evidence="4">Lipoprotein</fullName>
    </recommendedName>
</protein>
<gene>
    <name evidence="2" type="ORF">US91_C0006G0062</name>
</gene>
<dbReference type="PROSITE" id="PS51257">
    <property type="entry name" value="PROKAR_LIPOPROTEIN"/>
    <property type="match status" value="1"/>
</dbReference>